<evidence type="ECO:0000313" key="2">
    <source>
        <dbReference type="EMBL" id="SDJ71809.1"/>
    </source>
</evidence>
<dbReference type="AlphaFoldDB" id="A0A0D1XI04"/>
<proteinExistence type="predicted"/>
<evidence type="ECO:0000313" key="4">
    <source>
        <dbReference type="Proteomes" id="UP000182836"/>
    </source>
</evidence>
<dbReference type="EMBL" id="FNED01000026">
    <property type="protein sequence ID" value="SDJ71809.1"/>
    <property type="molecule type" value="Genomic_DNA"/>
</dbReference>
<reference evidence="2 4" key="2">
    <citation type="submission" date="2016-10" db="EMBL/GenBank/DDBJ databases">
        <authorList>
            <person name="de Groot N.N."/>
        </authorList>
    </citation>
    <scope>NUCLEOTIDE SEQUENCE [LARGE SCALE GENOMIC DNA]</scope>
    <source>
        <strain evidence="2 4">DSM 2895</strain>
    </source>
</reference>
<sequence>MNRKQNLLIRHAIGSRLFFDAMRDHASFEVRSLDTDHWTFVVHIKDEEAIRNIMQHREELNLFVNELSGDIPIYKWWYYAKDTPKIEYDASSGILFITVDARMGYKV</sequence>
<dbReference type="RefSeq" id="WP_043066946.1">
    <property type="nucleotide sequence ID" value="NZ_BJOA01000084.1"/>
</dbReference>
<gene>
    <name evidence="1" type="ORF">AF333_11715</name>
    <name evidence="2" type="ORF">SAMN04487909_12647</name>
</gene>
<dbReference type="EMBL" id="LGUG01000004">
    <property type="protein sequence ID" value="KON96055.1"/>
    <property type="molecule type" value="Genomic_DNA"/>
</dbReference>
<protein>
    <submittedName>
        <fullName evidence="1">Uncharacterized protein</fullName>
    </submittedName>
</protein>
<reference evidence="1 3" key="1">
    <citation type="submission" date="2015-07" db="EMBL/GenBank/DDBJ databases">
        <title>Fjat-14205 dsm 2895.</title>
        <authorList>
            <person name="Liu B."/>
            <person name="Wang J."/>
            <person name="Zhu Y."/>
            <person name="Liu G."/>
            <person name="Chen Q."/>
            <person name="Chen Z."/>
            <person name="Lan J."/>
            <person name="Che J."/>
            <person name="Ge C."/>
            <person name="Shi H."/>
            <person name="Pan Z."/>
            <person name="Liu X."/>
        </authorList>
    </citation>
    <scope>NUCLEOTIDE SEQUENCE [LARGE SCALE GENOMIC DNA]</scope>
    <source>
        <strain evidence="1 3">DSM 2895</strain>
    </source>
</reference>
<organism evidence="1 3">
    <name type="scientific">Aneurinibacillus migulanus</name>
    <name type="common">Bacillus migulanus</name>
    <dbReference type="NCBI Taxonomy" id="47500"/>
    <lineage>
        <taxon>Bacteria</taxon>
        <taxon>Bacillati</taxon>
        <taxon>Bacillota</taxon>
        <taxon>Bacilli</taxon>
        <taxon>Bacillales</taxon>
        <taxon>Paenibacillaceae</taxon>
        <taxon>Aneurinibacillus group</taxon>
        <taxon>Aneurinibacillus</taxon>
    </lineage>
</organism>
<dbReference type="STRING" id="47500.AF333_11715"/>
<dbReference type="OrthoDB" id="2878419at2"/>
<name>A0A0D1XI04_ANEMI</name>
<dbReference type="PATRIC" id="fig|47500.8.peg.1137"/>
<dbReference type="GeneID" id="42305850"/>
<dbReference type="Proteomes" id="UP000037269">
    <property type="component" value="Unassembled WGS sequence"/>
</dbReference>
<evidence type="ECO:0000313" key="1">
    <source>
        <dbReference type="EMBL" id="KON96055.1"/>
    </source>
</evidence>
<evidence type="ECO:0000313" key="3">
    <source>
        <dbReference type="Proteomes" id="UP000037269"/>
    </source>
</evidence>
<dbReference type="Proteomes" id="UP000182836">
    <property type="component" value="Unassembled WGS sequence"/>
</dbReference>
<accession>A0A0D1XI04</accession>
<keyword evidence="3" id="KW-1185">Reference proteome</keyword>